<sequence length="232" mass="25621">MHCMDPQLYKAAVEGNINPFKDITARELDLIVAPNKNTILHINIRSRNRSSMETASTKFVEDILDRCPSLLLQVNVNAETPLHVAAKYGHSDIVEVLIKSSAKPQNEHLESGIGAAKRMLIGMTNNEGDTALHVAVRYKHMDVVKILTREDPDFFYSSNKRGETPLYIAAAAKDSLEIVVEILETCTSPAYEGPDQMTALHAAVINHNTLVKLTISSFILIRLTNSLTNNGT</sequence>
<dbReference type="Gene3D" id="1.25.40.20">
    <property type="entry name" value="Ankyrin repeat-containing domain"/>
    <property type="match status" value="1"/>
</dbReference>
<evidence type="ECO:0000313" key="3">
    <source>
        <dbReference type="Proteomes" id="UP001281410"/>
    </source>
</evidence>
<organism evidence="2 3">
    <name type="scientific">Dipteronia sinensis</name>
    <dbReference type="NCBI Taxonomy" id="43782"/>
    <lineage>
        <taxon>Eukaryota</taxon>
        <taxon>Viridiplantae</taxon>
        <taxon>Streptophyta</taxon>
        <taxon>Embryophyta</taxon>
        <taxon>Tracheophyta</taxon>
        <taxon>Spermatophyta</taxon>
        <taxon>Magnoliopsida</taxon>
        <taxon>eudicotyledons</taxon>
        <taxon>Gunneridae</taxon>
        <taxon>Pentapetalae</taxon>
        <taxon>rosids</taxon>
        <taxon>malvids</taxon>
        <taxon>Sapindales</taxon>
        <taxon>Sapindaceae</taxon>
        <taxon>Hippocastanoideae</taxon>
        <taxon>Acereae</taxon>
        <taxon>Dipteronia</taxon>
    </lineage>
</organism>
<dbReference type="EMBL" id="JANJYJ010000007">
    <property type="protein sequence ID" value="KAK3197965.1"/>
    <property type="molecule type" value="Genomic_DNA"/>
</dbReference>
<reference evidence="2" key="1">
    <citation type="journal article" date="2023" name="Plant J.">
        <title>Genome sequences and population genomics provide insights into the demographic history, inbreeding, and mutation load of two 'living fossil' tree species of Dipteronia.</title>
        <authorList>
            <person name="Feng Y."/>
            <person name="Comes H.P."/>
            <person name="Chen J."/>
            <person name="Zhu S."/>
            <person name="Lu R."/>
            <person name="Zhang X."/>
            <person name="Li P."/>
            <person name="Qiu J."/>
            <person name="Olsen K.M."/>
            <person name="Qiu Y."/>
        </authorList>
    </citation>
    <scope>NUCLEOTIDE SEQUENCE</scope>
    <source>
        <strain evidence="2">NBL</strain>
    </source>
</reference>
<name>A0AAE0DYS4_9ROSI</name>
<dbReference type="SMART" id="SM00248">
    <property type="entry name" value="ANK"/>
    <property type="match status" value="5"/>
</dbReference>
<keyword evidence="1" id="KW-0040">ANK repeat</keyword>
<evidence type="ECO:0000256" key="1">
    <source>
        <dbReference type="PROSITE-ProRule" id="PRU00023"/>
    </source>
</evidence>
<dbReference type="PANTHER" id="PTHR24121">
    <property type="entry name" value="NO MECHANORECEPTOR POTENTIAL C, ISOFORM D-RELATED"/>
    <property type="match status" value="1"/>
</dbReference>
<gene>
    <name evidence="2" type="ORF">Dsin_021380</name>
</gene>
<evidence type="ECO:0000313" key="2">
    <source>
        <dbReference type="EMBL" id="KAK3197965.1"/>
    </source>
</evidence>
<feature type="repeat" description="ANK" evidence="1">
    <location>
        <begin position="127"/>
        <end position="159"/>
    </location>
</feature>
<feature type="repeat" description="ANK" evidence="1">
    <location>
        <begin position="77"/>
        <end position="109"/>
    </location>
</feature>
<dbReference type="InterPro" id="IPR002110">
    <property type="entry name" value="Ankyrin_rpt"/>
</dbReference>
<comment type="caution">
    <text evidence="2">The sequence shown here is derived from an EMBL/GenBank/DDBJ whole genome shotgun (WGS) entry which is preliminary data.</text>
</comment>
<dbReference type="Proteomes" id="UP001281410">
    <property type="component" value="Unassembled WGS sequence"/>
</dbReference>
<proteinExistence type="predicted"/>
<dbReference type="Pfam" id="PF12796">
    <property type="entry name" value="Ank_2"/>
    <property type="match status" value="1"/>
</dbReference>
<dbReference type="PANTHER" id="PTHR24121:SF22">
    <property type="entry name" value="PROTEIN ACCELERATED CELL DEATH 6-LIKE"/>
    <property type="match status" value="1"/>
</dbReference>
<dbReference type="InterPro" id="IPR036770">
    <property type="entry name" value="Ankyrin_rpt-contain_sf"/>
</dbReference>
<dbReference type="SUPFAM" id="SSF48403">
    <property type="entry name" value="Ankyrin repeat"/>
    <property type="match status" value="1"/>
</dbReference>
<dbReference type="AlphaFoldDB" id="A0AAE0DYS4"/>
<protein>
    <submittedName>
        <fullName evidence="2">Uncharacterized protein</fullName>
    </submittedName>
</protein>
<accession>A0AAE0DYS4</accession>
<dbReference type="PROSITE" id="PS50088">
    <property type="entry name" value="ANK_REPEAT"/>
    <property type="match status" value="2"/>
</dbReference>
<dbReference type="PROSITE" id="PS50297">
    <property type="entry name" value="ANK_REP_REGION"/>
    <property type="match status" value="2"/>
</dbReference>
<keyword evidence="3" id="KW-1185">Reference proteome</keyword>